<protein>
    <submittedName>
        <fullName evidence="1">Uncharacterized protein</fullName>
    </submittedName>
</protein>
<name>A0ABN7JSY5_9HYPH</name>
<dbReference type="RefSeq" id="WP_142588793.1">
    <property type="nucleotide sequence ID" value="NZ_CABFWE030000008.1"/>
</dbReference>
<evidence type="ECO:0000313" key="1">
    <source>
        <dbReference type="EMBL" id="CAD7046390.1"/>
    </source>
</evidence>
<evidence type="ECO:0000313" key="2">
    <source>
        <dbReference type="Proteomes" id="UP000601041"/>
    </source>
</evidence>
<gene>
    <name evidence="1" type="ORF">RHAB21_03672</name>
</gene>
<accession>A0ABN7JSY5</accession>
<proteinExistence type="predicted"/>
<dbReference type="EMBL" id="CABFWE030000008">
    <property type="protein sequence ID" value="CAD7046390.1"/>
    <property type="molecule type" value="Genomic_DNA"/>
</dbReference>
<sequence>MTERMVAWLAEAREAHNYRRMYALALKILREAGAGPLAQAASCVVVSLCDIIYDPVADAWRLKQARRFFRCLLDQLAVEVEAHRQVS</sequence>
<organism evidence="1 2">
    <name type="scientific">Pseudorhizobium halotolerans</name>
    <dbReference type="NCBI Taxonomy" id="1233081"/>
    <lineage>
        <taxon>Bacteria</taxon>
        <taxon>Pseudomonadati</taxon>
        <taxon>Pseudomonadota</taxon>
        <taxon>Alphaproteobacteria</taxon>
        <taxon>Hyphomicrobiales</taxon>
        <taxon>Rhizobiaceae</taxon>
        <taxon>Rhizobium/Agrobacterium group</taxon>
        <taxon>Pseudorhizobium</taxon>
    </lineage>
</organism>
<comment type="caution">
    <text evidence="1">The sequence shown here is derived from an EMBL/GenBank/DDBJ whole genome shotgun (WGS) entry which is preliminary data.</text>
</comment>
<dbReference type="Proteomes" id="UP000601041">
    <property type="component" value="Unassembled WGS sequence"/>
</dbReference>
<keyword evidence="2" id="KW-1185">Reference proteome</keyword>
<reference evidence="1 2" key="1">
    <citation type="submission" date="2020-11" db="EMBL/GenBank/DDBJ databases">
        <authorList>
            <person name="Lassalle F."/>
        </authorList>
    </citation>
    <scope>NUCLEOTIDE SEQUENCE [LARGE SCALE GENOMIC DNA]</scope>
    <source>
        <strain evidence="1 2">AB21</strain>
    </source>
</reference>